<dbReference type="Pfam" id="PF01448">
    <property type="entry name" value="ELM2"/>
    <property type="match status" value="1"/>
</dbReference>
<dbReference type="OrthoDB" id="2193595at2759"/>
<dbReference type="EMBL" id="BDGG01000001">
    <property type="protein sequence ID" value="GAU89797.1"/>
    <property type="molecule type" value="Genomic_DNA"/>
</dbReference>
<organism evidence="13 14">
    <name type="scientific">Ramazzottius varieornatus</name>
    <name type="common">Water bear</name>
    <name type="synonym">Tardigrade</name>
    <dbReference type="NCBI Taxonomy" id="947166"/>
    <lineage>
        <taxon>Eukaryota</taxon>
        <taxon>Metazoa</taxon>
        <taxon>Ecdysozoa</taxon>
        <taxon>Tardigrada</taxon>
        <taxon>Eutardigrada</taxon>
        <taxon>Parachela</taxon>
        <taxon>Hypsibioidea</taxon>
        <taxon>Ramazzottiidae</taxon>
        <taxon>Ramazzottius</taxon>
    </lineage>
</organism>
<dbReference type="InterPro" id="IPR001025">
    <property type="entry name" value="BAH_dom"/>
</dbReference>
<comment type="similarity">
    <text evidence="8">Belongs to the metastasis-associated protein family.</text>
</comment>
<dbReference type="PANTHER" id="PTHR10865">
    <property type="entry name" value="METASTASIS-ASSOCIATED PROTEIN AND MESODERM INDUCTION EARLY RESPONSE PROTEIN"/>
    <property type="match status" value="1"/>
</dbReference>
<evidence type="ECO:0000259" key="10">
    <source>
        <dbReference type="PROSITE" id="PS51038"/>
    </source>
</evidence>
<dbReference type="PROSITE" id="PS51156">
    <property type="entry name" value="ELM2"/>
    <property type="match status" value="1"/>
</dbReference>
<dbReference type="InterPro" id="IPR017884">
    <property type="entry name" value="SANT_dom"/>
</dbReference>
<dbReference type="AlphaFoldDB" id="A0A1D1URB9"/>
<keyword evidence="5" id="KW-0862">Zinc</keyword>
<keyword evidence="7" id="KW-0539">Nucleus</keyword>
<keyword evidence="4" id="KW-0863">Zinc-finger</keyword>
<protein>
    <submittedName>
        <fullName evidence="13">Uncharacterized protein</fullName>
    </submittedName>
</protein>
<dbReference type="Gene3D" id="2.30.30.490">
    <property type="match status" value="1"/>
</dbReference>
<evidence type="ECO:0000313" key="14">
    <source>
        <dbReference type="Proteomes" id="UP000186922"/>
    </source>
</evidence>
<dbReference type="GO" id="GO:0008270">
    <property type="term" value="F:zinc ion binding"/>
    <property type="evidence" value="ECO:0007669"/>
    <property type="project" value="UniProtKB-KW"/>
</dbReference>
<accession>A0A1D1URB9</accession>
<evidence type="ECO:0000256" key="4">
    <source>
        <dbReference type="ARBA" id="ARBA00022771"/>
    </source>
</evidence>
<feature type="compositionally biased region" description="Polar residues" evidence="9">
    <location>
        <begin position="197"/>
        <end position="213"/>
    </location>
</feature>
<dbReference type="InterPro" id="IPR009057">
    <property type="entry name" value="Homeodomain-like_sf"/>
</dbReference>
<evidence type="ECO:0000256" key="6">
    <source>
        <dbReference type="ARBA" id="ARBA00023125"/>
    </source>
</evidence>
<evidence type="ECO:0000259" key="12">
    <source>
        <dbReference type="PROSITE" id="PS51293"/>
    </source>
</evidence>
<dbReference type="GO" id="GO:0003713">
    <property type="term" value="F:transcription coactivator activity"/>
    <property type="evidence" value="ECO:0007669"/>
    <property type="project" value="TreeGrafter"/>
</dbReference>
<sequence>MESSAAASVAAPGGSNNLYKVGDFCYFEVSSSGPYQIRRIDELLKSNAGHVEVRATAFCRKRDLPTKLQEKIAVYEKEGKDVPDVFLDAEDDEDNSTYNALNAKQENGEDTMTEEQKQKHLLNHREVYLTRLTENLPASLIRGKCTVYLWAECEAKSSYLKENDVYFYTHTWDHNIKSLTREKGGDIRVGSGFQADVPSQSNVDGNGQVTNGSPVEDKEYATLKWLPNRATDVEIDNFLMMMRSVGTLGRALDWNSAVKQPSLHLTAASASRDITIASAMDLMHQKDYSLSNCLRDLVAEGPLICRDQMELWTATEAGLFEEALEKYGKDFEEIKQDLLPWKSMNQIIEYYYMWKTSDRFVQNKRVKAADAEGRLKQIYIPPYIFDDRLPSNEVFEAPVRGCESCFTKQCAHWYAWNGFGELRNNQDGNRLCNECWQYWKKYGDIKRVIKGERKIMLQHGPAIPYSALQKAEMENSKKPSYMLPPNQRTANAQLQQRHNNNMNMNMTHNRSYFRTRPAIYFIATQMMKQVRRVGENIYKPRRSARRPFQWINSAPIKEFYQNADTATVQRCKRQRSRQNVKATAVADRIMARKGAASEKGNVSQPRSKQVFPPDTTSPPFQPSKRMKTEPFNTTIFPTGSSMPPFAPRVKVRNPLTGRLVWPDAPEDFYYHLSPTLKQERKRYLATHEMKKSGRSQRLVFSVVMNPAKLQAFLGSLPVRPTAPEVASTLSSSL</sequence>
<feature type="domain" description="BAH" evidence="10">
    <location>
        <begin position="17"/>
        <end position="183"/>
    </location>
</feature>
<gene>
    <name evidence="13" type="primary">RvY_02307-1</name>
    <name evidence="13" type="synonym">RvY_02307.1</name>
    <name evidence="13" type="ORF">RvY_02307</name>
</gene>
<evidence type="ECO:0000256" key="1">
    <source>
        <dbReference type="ARBA" id="ARBA00004123"/>
    </source>
</evidence>
<dbReference type="GO" id="GO:0016581">
    <property type="term" value="C:NuRD complex"/>
    <property type="evidence" value="ECO:0007669"/>
    <property type="project" value="TreeGrafter"/>
</dbReference>
<keyword evidence="14" id="KW-1185">Reference proteome</keyword>
<dbReference type="CDD" id="cd11661">
    <property type="entry name" value="SANT_MTA3_like"/>
    <property type="match status" value="1"/>
</dbReference>
<dbReference type="SMART" id="SM00717">
    <property type="entry name" value="SANT"/>
    <property type="match status" value="1"/>
</dbReference>
<dbReference type="GO" id="GO:0000122">
    <property type="term" value="P:negative regulation of transcription by RNA polymerase II"/>
    <property type="evidence" value="ECO:0007669"/>
    <property type="project" value="TreeGrafter"/>
</dbReference>
<dbReference type="PROSITE" id="PS51293">
    <property type="entry name" value="SANT"/>
    <property type="match status" value="1"/>
</dbReference>
<dbReference type="InterPro" id="IPR000679">
    <property type="entry name" value="Znf_GATA"/>
</dbReference>
<reference evidence="13 14" key="1">
    <citation type="journal article" date="2016" name="Nat. Commun.">
        <title>Extremotolerant tardigrade genome and improved radiotolerance of human cultured cells by tardigrade-unique protein.</title>
        <authorList>
            <person name="Hashimoto T."/>
            <person name="Horikawa D.D."/>
            <person name="Saito Y."/>
            <person name="Kuwahara H."/>
            <person name="Kozuka-Hata H."/>
            <person name="Shin-I T."/>
            <person name="Minakuchi Y."/>
            <person name="Ohishi K."/>
            <person name="Motoyama A."/>
            <person name="Aizu T."/>
            <person name="Enomoto A."/>
            <person name="Kondo K."/>
            <person name="Tanaka S."/>
            <person name="Hara Y."/>
            <person name="Koshikawa S."/>
            <person name="Sagara H."/>
            <person name="Miura T."/>
            <person name="Yokobori S."/>
            <person name="Miyagawa K."/>
            <person name="Suzuki Y."/>
            <person name="Kubo T."/>
            <person name="Oyama M."/>
            <person name="Kohara Y."/>
            <person name="Fujiyama A."/>
            <person name="Arakawa K."/>
            <person name="Katayama T."/>
            <person name="Toyoda A."/>
            <person name="Kunieda T."/>
        </authorList>
    </citation>
    <scope>NUCLEOTIDE SEQUENCE [LARGE SCALE GENOMIC DNA]</scope>
    <source>
        <strain evidence="13 14">YOKOZUNA-1</strain>
    </source>
</reference>
<dbReference type="Pfam" id="PF01426">
    <property type="entry name" value="BAH"/>
    <property type="match status" value="1"/>
</dbReference>
<evidence type="ECO:0000256" key="2">
    <source>
        <dbReference type="ARBA" id="ARBA00022553"/>
    </source>
</evidence>
<evidence type="ECO:0000256" key="3">
    <source>
        <dbReference type="ARBA" id="ARBA00022723"/>
    </source>
</evidence>
<comment type="subcellular location">
    <subcellularLocation>
        <location evidence="1">Nucleus</location>
    </subcellularLocation>
</comment>
<evidence type="ECO:0000313" key="13">
    <source>
        <dbReference type="EMBL" id="GAU89797.1"/>
    </source>
</evidence>
<feature type="domain" description="SANT" evidence="12">
    <location>
        <begin position="307"/>
        <end position="359"/>
    </location>
</feature>
<dbReference type="SMART" id="SM00439">
    <property type="entry name" value="BAH"/>
    <property type="match status" value="1"/>
</dbReference>
<feature type="region of interest" description="Disordered" evidence="9">
    <location>
        <begin position="194"/>
        <end position="213"/>
    </location>
</feature>
<dbReference type="SMART" id="SM01189">
    <property type="entry name" value="ELM2"/>
    <property type="match status" value="1"/>
</dbReference>
<dbReference type="InterPro" id="IPR040138">
    <property type="entry name" value="MIER/MTA"/>
</dbReference>
<dbReference type="Pfam" id="PF17226">
    <property type="entry name" value="MTA_R1"/>
    <property type="match status" value="1"/>
</dbReference>
<dbReference type="FunFam" id="1.10.10.60:FF:000012">
    <property type="entry name" value="Metastasis-associated 1 family, member 3"/>
    <property type="match status" value="1"/>
</dbReference>
<dbReference type="SMART" id="SM00401">
    <property type="entry name" value="ZnF_GATA"/>
    <property type="match status" value="1"/>
</dbReference>
<dbReference type="Gene3D" id="4.10.1240.50">
    <property type="match status" value="1"/>
</dbReference>
<feature type="domain" description="ELM2" evidence="11">
    <location>
        <begin position="185"/>
        <end position="301"/>
    </location>
</feature>
<proteinExistence type="inferred from homology"/>
<dbReference type="GO" id="GO:0043565">
    <property type="term" value="F:sequence-specific DNA binding"/>
    <property type="evidence" value="ECO:0007669"/>
    <property type="project" value="InterPro"/>
</dbReference>
<dbReference type="GO" id="GO:0003714">
    <property type="term" value="F:transcription corepressor activity"/>
    <property type="evidence" value="ECO:0007669"/>
    <property type="project" value="TreeGrafter"/>
</dbReference>
<dbReference type="InterPro" id="IPR035170">
    <property type="entry name" value="MTA1_R1"/>
</dbReference>
<keyword evidence="3" id="KW-0479">Metal-binding</keyword>
<keyword evidence="2" id="KW-0597">Phosphoprotein</keyword>
<feature type="region of interest" description="Disordered" evidence="9">
    <location>
        <begin position="591"/>
        <end position="627"/>
    </location>
</feature>
<dbReference type="Pfam" id="PF00249">
    <property type="entry name" value="Myb_DNA-binding"/>
    <property type="match status" value="1"/>
</dbReference>
<dbReference type="PROSITE" id="PS51038">
    <property type="entry name" value="BAH"/>
    <property type="match status" value="1"/>
</dbReference>
<evidence type="ECO:0000256" key="9">
    <source>
        <dbReference type="SAM" id="MobiDB-lite"/>
    </source>
</evidence>
<comment type="caution">
    <text evidence="13">The sequence shown here is derived from an EMBL/GenBank/DDBJ whole genome shotgun (WGS) entry which is preliminary data.</text>
</comment>
<dbReference type="Proteomes" id="UP000186922">
    <property type="component" value="Unassembled WGS sequence"/>
</dbReference>
<dbReference type="CDD" id="cd00202">
    <property type="entry name" value="ZnF_GATA"/>
    <property type="match status" value="1"/>
</dbReference>
<dbReference type="SUPFAM" id="SSF46689">
    <property type="entry name" value="Homeodomain-like"/>
    <property type="match status" value="1"/>
</dbReference>
<dbReference type="InterPro" id="IPR000949">
    <property type="entry name" value="ELM2_dom"/>
</dbReference>
<dbReference type="STRING" id="947166.A0A1D1URB9"/>
<dbReference type="GO" id="GO:0003682">
    <property type="term" value="F:chromatin binding"/>
    <property type="evidence" value="ECO:0007669"/>
    <property type="project" value="InterPro"/>
</dbReference>
<evidence type="ECO:0000256" key="7">
    <source>
        <dbReference type="ARBA" id="ARBA00023242"/>
    </source>
</evidence>
<dbReference type="GO" id="GO:0042826">
    <property type="term" value="F:histone deacetylase binding"/>
    <property type="evidence" value="ECO:0007669"/>
    <property type="project" value="TreeGrafter"/>
</dbReference>
<dbReference type="InterPro" id="IPR043151">
    <property type="entry name" value="BAH_sf"/>
</dbReference>
<keyword evidence="6" id="KW-0238">DNA-binding</keyword>
<evidence type="ECO:0000256" key="8">
    <source>
        <dbReference type="ARBA" id="ARBA00093454"/>
    </source>
</evidence>
<dbReference type="PANTHER" id="PTHR10865:SF29">
    <property type="entry name" value="METASTASIS ASSOCIATED 1-LIKE, ISOFORM D"/>
    <property type="match status" value="1"/>
</dbReference>
<dbReference type="InterPro" id="IPR001005">
    <property type="entry name" value="SANT/Myb"/>
</dbReference>
<evidence type="ECO:0000259" key="11">
    <source>
        <dbReference type="PROSITE" id="PS51156"/>
    </source>
</evidence>
<evidence type="ECO:0000256" key="5">
    <source>
        <dbReference type="ARBA" id="ARBA00022833"/>
    </source>
</evidence>
<name>A0A1D1URB9_RAMVA</name>
<dbReference type="Gene3D" id="1.10.10.60">
    <property type="entry name" value="Homeodomain-like"/>
    <property type="match status" value="1"/>
</dbReference>